<dbReference type="Pfam" id="PF00743">
    <property type="entry name" value="FMO-like"/>
    <property type="match status" value="1"/>
</dbReference>
<accession>A0A2K3N3P4</accession>
<gene>
    <name evidence="6" type="ORF">L195_g020830</name>
</gene>
<evidence type="ECO:0000256" key="2">
    <source>
        <dbReference type="ARBA" id="ARBA00022630"/>
    </source>
</evidence>
<keyword evidence="5 6" id="KW-0503">Monooxygenase</keyword>
<dbReference type="EC" id="1.-.-.-" evidence="5"/>
<protein>
    <recommendedName>
        <fullName evidence="5">Flavin-containing monooxygenase</fullName>
        <ecNumber evidence="5">1.-.-.-</ecNumber>
    </recommendedName>
</protein>
<dbReference type="InterPro" id="IPR036188">
    <property type="entry name" value="FAD/NAD-bd_sf"/>
</dbReference>
<evidence type="ECO:0000256" key="1">
    <source>
        <dbReference type="ARBA" id="ARBA00009183"/>
    </source>
</evidence>
<dbReference type="InterPro" id="IPR020946">
    <property type="entry name" value="Flavin_mOase-like"/>
</dbReference>
<dbReference type="GO" id="GO:0050660">
    <property type="term" value="F:flavin adenine dinucleotide binding"/>
    <property type="evidence" value="ECO:0007669"/>
    <property type="project" value="InterPro"/>
</dbReference>
<comment type="caution">
    <text evidence="6">The sequence shown here is derived from an EMBL/GenBank/DDBJ whole genome shotgun (WGS) entry which is preliminary data.</text>
</comment>
<organism evidence="6 7">
    <name type="scientific">Trifolium pratense</name>
    <name type="common">Red clover</name>
    <dbReference type="NCBI Taxonomy" id="57577"/>
    <lineage>
        <taxon>Eukaryota</taxon>
        <taxon>Viridiplantae</taxon>
        <taxon>Streptophyta</taxon>
        <taxon>Embryophyta</taxon>
        <taxon>Tracheophyta</taxon>
        <taxon>Spermatophyta</taxon>
        <taxon>Magnoliopsida</taxon>
        <taxon>eudicotyledons</taxon>
        <taxon>Gunneridae</taxon>
        <taxon>Pentapetalae</taxon>
        <taxon>rosids</taxon>
        <taxon>fabids</taxon>
        <taxon>Fabales</taxon>
        <taxon>Fabaceae</taxon>
        <taxon>Papilionoideae</taxon>
        <taxon>50 kb inversion clade</taxon>
        <taxon>NPAAA clade</taxon>
        <taxon>Hologalegina</taxon>
        <taxon>IRL clade</taxon>
        <taxon>Trifolieae</taxon>
        <taxon>Trifolium</taxon>
    </lineage>
</organism>
<keyword evidence="2 5" id="KW-0285">Flavoprotein</keyword>
<name>A0A2K3N3P4_TRIPR</name>
<dbReference type="GO" id="GO:0004499">
    <property type="term" value="F:N,N-dimethylaniline monooxygenase activity"/>
    <property type="evidence" value="ECO:0007669"/>
    <property type="project" value="InterPro"/>
</dbReference>
<evidence type="ECO:0000313" key="6">
    <source>
        <dbReference type="EMBL" id="PNX97599.1"/>
    </source>
</evidence>
<evidence type="ECO:0000256" key="5">
    <source>
        <dbReference type="RuleBase" id="RU361177"/>
    </source>
</evidence>
<dbReference type="AlphaFoldDB" id="A0A2K3N3P4"/>
<keyword evidence="4 5" id="KW-0560">Oxidoreductase</keyword>
<proteinExistence type="inferred from homology"/>
<dbReference type="PANTHER" id="PTHR23023">
    <property type="entry name" value="DIMETHYLANILINE MONOOXYGENASE"/>
    <property type="match status" value="1"/>
</dbReference>
<dbReference type="SUPFAM" id="SSF51905">
    <property type="entry name" value="FAD/NAD(P)-binding domain"/>
    <property type="match status" value="1"/>
</dbReference>
<evidence type="ECO:0000256" key="4">
    <source>
        <dbReference type="ARBA" id="ARBA00023002"/>
    </source>
</evidence>
<dbReference type="InterPro" id="IPR050346">
    <property type="entry name" value="FMO-like"/>
</dbReference>
<reference evidence="6 7" key="2">
    <citation type="journal article" date="2017" name="Front. Plant Sci.">
        <title>Gene Classification and Mining of Molecular Markers Useful in Red Clover (Trifolium pratense) Breeding.</title>
        <authorList>
            <person name="Istvanek J."/>
            <person name="Dluhosova J."/>
            <person name="Dluhos P."/>
            <person name="Patkova L."/>
            <person name="Nedelnik J."/>
            <person name="Repkova J."/>
        </authorList>
    </citation>
    <scope>NUCLEOTIDE SEQUENCE [LARGE SCALE GENOMIC DNA]</scope>
    <source>
        <strain evidence="7">cv. Tatra</strain>
        <tissue evidence="6">Young leaves</tissue>
    </source>
</reference>
<keyword evidence="3 5" id="KW-0274">FAD</keyword>
<dbReference type="Proteomes" id="UP000236291">
    <property type="component" value="Unassembled WGS sequence"/>
</dbReference>
<sequence>MSMINENNHPKIVSKIAIIGGGVSGIAIAKQLSHHNPIVFEATNSIGGVWKHCTYNSTKLQSHRRDYEFTDFPWPNRDNPDFPTHVEVLDYLRSYAKHFDVIKNIRFNSKVVELRFNGSNPHKFGGVGLPHDLDYGNLLSGESMWDVAVQTNDSDNIQWYSFEFVVLCLGKNGDIPKIPMFPRKKGLEVFKGKVMHSLDYSKLDQDDANQLLKNKKVVVVGFKKSGIDLALECAQANQGN</sequence>
<dbReference type="GO" id="GO:0050661">
    <property type="term" value="F:NADP binding"/>
    <property type="evidence" value="ECO:0007669"/>
    <property type="project" value="InterPro"/>
</dbReference>
<comment type="cofactor">
    <cofactor evidence="5">
        <name>FAD</name>
        <dbReference type="ChEBI" id="CHEBI:57692"/>
    </cofactor>
</comment>
<dbReference type="Gene3D" id="3.50.50.60">
    <property type="entry name" value="FAD/NAD(P)-binding domain"/>
    <property type="match status" value="1"/>
</dbReference>
<dbReference type="ExpressionAtlas" id="A0A2K3N3P4">
    <property type="expression patterns" value="baseline"/>
</dbReference>
<evidence type="ECO:0000313" key="7">
    <source>
        <dbReference type="Proteomes" id="UP000236291"/>
    </source>
</evidence>
<reference evidence="6 7" key="1">
    <citation type="journal article" date="2014" name="Am. J. Bot.">
        <title>Genome assembly and annotation for red clover (Trifolium pratense; Fabaceae).</title>
        <authorList>
            <person name="Istvanek J."/>
            <person name="Jaros M."/>
            <person name="Krenek A."/>
            <person name="Repkova J."/>
        </authorList>
    </citation>
    <scope>NUCLEOTIDE SEQUENCE [LARGE SCALE GENOMIC DNA]</scope>
    <source>
        <strain evidence="7">cv. Tatra</strain>
        <tissue evidence="6">Young leaves</tissue>
    </source>
</reference>
<dbReference type="FunFam" id="3.50.50.60:FF:000403">
    <property type="entry name" value="Flavin-containing monooxygenase"/>
    <property type="match status" value="1"/>
</dbReference>
<dbReference type="EMBL" id="ASHM01015726">
    <property type="protein sequence ID" value="PNX97599.1"/>
    <property type="molecule type" value="Genomic_DNA"/>
</dbReference>
<evidence type="ECO:0000256" key="3">
    <source>
        <dbReference type="ARBA" id="ARBA00022827"/>
    </source>
</evidence>
<comment type="similarity">
    <text evidence="1 5">Belongs to the FMO family.</text>
</comment>